<proteinExistence type="predicted"/>
<protein>
    <submittedName>
        <fullName evidence="1">Uncharacterized protein</fullName>
    </submittedName>
</protein>
<comment type="caution">
    <text evidence="1">The sequence shown here is derived from an EMBL/GenBank/DDBJ whole genome shotgun (WGS) entry which is preliminary data.</text>
</comment>
<dbReference type="EMBL" id="BART01006061">
    <property type="protein sequence ID" value="GAG57159.1"/>
    <property type="molecule type" value="Genomic_DNA"/>
</dbReference>
<sequence length="91" mass="10296">MTGKFQEDDRGTGRSTGLLLQAIGGAALAKGDEVEFVDHYRHTYYSAGIWKEYLESIIQGLRLRMTVRREECRVFVRSCLSEQLAQGRATP</sequence>
<accession>X0YLM3</accession>
<evidence type="ECO:0000313" key="1">
    <source>
        <dbReference type="EMBL" id="GAG57159.1"/>
    </source>
</evidence>
<dbReference type="AlphaFoldDB" id="X0YLM3"/>
<gene>
    <name evidence="1" type="ORF">S01H4_13779</name>
</gene>
<name>X0YLM3_9ZZZZ</name>
<organism evidence="1">
    <name type="scientific">marine sediment metagenome</name>
    <dbReference type="NCBI Taxonomy" id="412755"/>
    <lineage>
        <taxon>unclassified sequences</taxon>
        <taxon>metagenomes</taxon>
        <taxon>ecological metagenomes</taxon>
    </lineage>
</organism>
<reference evidence="1" key="1">
    <citation type="journal article" date="2014" name="Front. Microbiol.">
        <title>High frequency of phylogenetically diverse reductive dehalogenase-homologous genes in deep subseafloor sedimentary metagenomes.</title>
        <authorList>
            <person name="Kawai M."/>
            <person name="Futagami T."/>
            <person name="Toyoda A."/>
            <person name="Takaki Y."/>
            <person name="Nishi S."/>
            <person name="Hori S."/>
            <person name="Arai W."/>
            <person name="Tsubouchi T."/>
            <person name="Morono Y."/>
            <person name="Uchiyama I."/>
            <person name="Ito T."/>
            <person name="Fujiyama A."/>
            <person name="Inagaki F."/>
            <person name="Takami H."/>
        </authorList>
    </citation>
    <scope>NUCLEOTIDE SEQUENCE</scope>
    <source>
        <strain evidence="1">Expedition CK06-06</strain>
    </source>
</reference>